<evidence type="ECO:0000313" key="4">
    <source>
        <dbReference type="EMBL" id="KAE9994127.1"/>
    </source>
</evidence>
<dbReference type="EMBL" id="WNWS01000053">
    <property type="protein sequence ID" value="KAE9984158.1"/>
    <property type="molecule type" value="Genomic_DNA"/>
</dbReference>
<dbReference type="EMBL" id="WNWQ01000435">
    <property type="protein sequence ID" value="KAE9968007.1"/>
    <property type="molecule type" value="Genomic_DNA"/>
</dbReference>
<sequence length="113" mass="10978">MQTFIILSLALAAFAAPQAPGGGAAGGAPGGAAGGAAIECLSKCATEAFGVDATSLTAANIPCAKEYAGPDGLKGAAFKTCICKDAKVSAAMTCQGKCQYGSMITGGFKSFCK</sequence>
<dbReference type="Proteomes" id="UP000490939">
    <property type="component" value="Unassembled WGS sequence"/>
</dbReference>
<feature type="chain" id="PRO_5044691113" evidence="1">
    <location>
        <begin position="16"/>
        <end position="113"/>
    </location>
</feature>
<organism evidence="3 5">
    <name type="scientific">Venturia inaequalis</name>
    <name type="common">Apple scab fungus</name>
    <dbReference type="NCBI Taxonomy" id="5025"/>
    <lineage>
        <taxon>Eukaryota</taxon>
        <taxon>Fungi</taxon>
        <taxon>Dikarya</taxon>
        <taxon>Ascomycota</taxon>
        <taxon>Pezizomycotina</taxon>
        <taxon>Dothideomycetes</taxon>
        <taxon>Pleosporomycetidae</taxon>
        <taxon>Venturiales</taxon>
        <taxon>Venturiaceae</taxon>
        <taxon>Venturia</taxon>
    </lineage>
</organism>
<proteinExistence type="predicted"/>
<keyword evidence="6" id="KW-1185">Reference proteome</keyword>
<name>A0A8H3Z5S1_VENIN</name>
<dbReference type="AlphaFoldDB" id="A0A8H3Z5S1"/>
<dbReference type="EMBL" id="WNWR01000013">
    <property type="protein sequence ID" value="KAE9994127.1"/>
    <property type="molecule type" value="Genomic_DNA"/>
</dbReference>
<evidence type="ECO:0000313" key="5">
    <source>
        <dbReference type="Proteomes" id="UP000447873"/>
    </source>
</evidence>
<accession>A0A8H3Z5S1</accession>
<keyword evidence="1" id="KW-0732">Signal</keyword>
<protein>
    <submittedName>
        <fullName evidence="3">Uncharacterized protein</fullName>
    </submittedName>
</protein>
<feature type="signal peptide" evidence="1">
    <location>
        <begin position="1"/>
        <end position="15"/>
    </location>
</feature>
<evidence type="ECO:0000313" key="2">
    <source>
        <dbReference type="EMBL" id="KAE9968007.1"/>
    </source>
</evidence>
<evidence type="ECO:0000313" key="6">
    <source>
        <dbReference type="Proteomes" id="UP000490939"/>
    </source>
</evidence>
<evidence type="ECO:0000256" key="1">
    <source>
        <dbReference type="SAM" id="SignalP"/>
    </source>
</evidence>
<evidence type="ECO:0000313" key="3">
    <source>
        <dbReference type="EMBL" id="KAE9984158.1"/>
    </source>
</evidence>
<dbReference type="OrthoDB" id="10562617at2759"/>
<dbReference type="Proteomes" id="UP000447873">
    <property type="component" value="Unassembled WGS sequence"/>
</dbReference>
<reference evidence="3 5" key="1">
    <citation type="submission" date="2018-12" db="EMBL/GenBank/DDBJ databases">
        <title>Venturia inaequalis Genome Resource.</title>
        <authorList>
            <person name="Lichtner F.J."/>
        </authorList>
    </citation>
    <scope>NUCLEOTIDE SEQUENCE [LARGE SCALE GENOMIC DNA]</scope>
    <source>
        <strain evidence="3 5">120213</strain>
        <strain evidence="2">Bline_iso_100314</strain>
        <strain evidence="4 6">DMI_063113</strain>
    </source>
</reference>
<comment type="caution">
    <text evidence="3">The sequence shown here is derived from an EMBL/GenBank/DDBJ whole genome shotgun (WGS) entry which is preliminary data.</text>
</comment>
<gene>
    <name evidence="2" type="ORF">BLS_006069</name>
    <name evidence="4" type="ORF">EG327_001199</name>
    <name evidence="3" type="ORF">EG328_009037</name>
</gene>
<dbReference type="Proteomes" id="UP000433883">
    <property type="component" value="Unassembled WGS sequence"/>
</dbReference>